<dbReference type="Proteomes" id="UP001162501">
    <property type="component" value="Chromosome 19"/>
</dbReference>
<proteinExistence type="predicted"/>
<reference evidence="1" key="1">
    <citation type="submission" date="2023-05" db="EMBL/GenBank/DDBJ databases">
        <authorList>
            <consortium name="ELIXIR-Norway"/>
        </authorList>
    </citation>
    <scope>NUCLEOTIDE SEQUENCE</scope>
</reference>
<dbReference type="EMBL" id="OX596103">
    <property type="protein sequence ID" value="CAM9876995.1"/>
    <property type="molecule type" value="Genomic_DNA"/>
</dbReference>
<accession>A0AC59YQU2</accession>
<sequence length="104" mass="11481">MPIKCTKNKDRLSSPRLFLRAWASGAALQLVALTALPLERHRGTVCGPPPIQPLSTAHGLWWVPPVCDHSGGGGRTHRLESALSVQRRGRERLVGLLWFSLRGR</sequence>
<name>A0AC59YQU2_RANTA</name>
<organism evidence="1 2">
    <name type="scientific">Rangifer tarandus platyrhynchus</name>
    <name type="common">Svalbard reindeer</name>
    <dbReference type="NCBI Taxonomy" id="3082113"/>
    <lineage>
        <taxon>Eukaryota</taxon>
        <taxon>Metazoa</taxon>
        <taxon>Chordata</taxon>
        <taxon>Craniata</taxon>
        <taxon>Vertebrata</taxon>
        <taxon>Euteleostomi</taxon>
        <taxon>Mammalia</taxon>
        <taxon>Eutheria</taxon>
        <taxon>Laurasiatheria</taxon>
        <taxon>Artiodactyla</taxon>
        <taxon>Ruminantia</taxon>
        <taxon>Pecora</taxon>
        <taxon>Cervidae</taxon>
        <taxon>Odocoileinae</taxon>
        <taxon>Rangifer</taxon>
    </lineage>
</organism>
<reference evidence="1" key="2">
    <citation type="submission" date="2025-03" db="EMBL/GenBank/DDBJ databases">
        <authorList>
            <consortium name="ELIXIR-Norway"/>
            <consortium name="Elixir Norway"/>
        </authorList>
    </citation>
    <scope>NUCLEOTIDE SEQUENCE</scope>
</reference>
<evidence type="ECO:0000313" key="2">
    <source>
        <dbReference type="Proteomes" id="UP001162501"/>
    </source>
</evidence>
<protein>
    <submittedName>
        <fullName evidence="1">Uncharacterized protein</fullName>
    </submittedName>
</protein>
<evidence type="ECO:0000313" key="1">
    <source>
        <dbReference type="EMBL" id="CAM9876995.1"/>
    </source>
</evidence>
<gene>
    <name evidence="1" type="ORF">MRATA1EN22A_LOCUS8744</name>
</gene>